<comment type="caution">
    <text evidence="3">The sequence shown here is derived from an EMBL/GenBank/DDBJ whole genome shotgun (WGS) entry which is preliminary data.</text>
</comment>
<reference evidence="3 4" key="1">
    <citation type="submission" date="2017-01" db="EMBL/GenBank/DDBJ databases">
        <title>Bacillus cereus isolates.</title>
        <authorList>
            <person name="Beno S.M."/>
        </authorList>
    </citation>
    <scope>NUCLEOTIDE SEQUENCE [LARGE SCALE GENOMIC DNA]</scope>
    <source>
        <strain evidence="3 4">FSL W7-1108</strain>
    </source>
</reference>
<keyword evidence="2" id="KW-1133">Transmembrane helix</keyword>
<protein>
    <submittedName>
        <fullName evidence="3">Uncharacterized protein</fullName>
    </submittedName>
</protein>
<evidence type="ECO:0000256" key="2">
    <source>
        <dbReference type="SAM" id="Phobius"/>
    </source>
</evidence>
<evidence type="ECO:0000313" key="3">
    <source>
        <dbReference type="EMBL" id="OOR07492.1"/>
    </source>
</evidence>
<feature type="region of interest" description="Disordered" evidence="1">
    <location>
        <begin position="76"/>
        <end position="128"/>
    </location>
</feature>
<dbReference type="Proteomes" id="UP000190696">
    <property type="component" value="Unassembled WGS sequence"/>
</dbReference>
<feature type="transmembrane region" description="Helical" evidence="2">
    <location>
        <begin position="6"/>
        <end position="25"/>
    </location>
</feature>
<dbReference type="EMBL" id="MUAI01000003">
    <property type="protein sequence ID" value="OOR07492.1"/>
    <property type="molecule type" value="Genomic_DNA"/>
</dbReference>
<evidence type="ECO:0000256" key="1">
    <source>
        <dbReference type="SAM" id="MobiDB-lite"/>
    </source>
</evidence>
<accession>A0A1S9TC69</accession>
<evidence type="ECO:0000313" key="4">
    <source>
        <dbReference type="Proteomes" id="UP000190696"/>
    </source>
</evidence>
<keyword evidence="2" id="KW-0812">Transmembrane</keyword>
<proteinExistence type="predicted"/>
<feature type="region of interest" description="Disordered" evidence="1">
    <location>
        <begin position="149"/>
        <end position="197"/>
    </location>
</feature>
<gene>
    <name evidence="3" type="ORF">BW900_07550</name>
</gene>
<name>A0A1S9TC69_BACMY</name>
<organism evidence="3 4">
    <name type="scientific">Bacillus mycoides</name>
    <dbReference type="NCBI Taxonomy" id="1405"/>
    <lineage>
        <taxon>Bacteria</taxon>
        <taxon>Bacillati</taxon>
        <taxon>Bacillota</taxon>
        <taxon>Bacilli</taxon>
        <taxon>Bacillales</taxon>
        <taxon>Bacillaceae</taxon>
        <taxon>Bacillus</taxon>
        <taxon>Bacillus cereus group</taxon>
    </lineage>
</organism>
<feature type="transmembrane region" description="Helical" evidence="2">
    <location>
        <begin position="41"/>
        <end position="61"/>
    </location>
</feature>
<dbReference type="RefSeq" id="WP_078175787.1">
    <property type="nucleotide sequence ID" value="NZ_JBCMNA010000012.1"/>
</dbReference>
<feature type="compositionally biased region" description="Polar residues" evidence="1">
    <location>
        <begin position="184"/>
        <end position="194"/>
    </location>
</feature>
<feature type="compositionally biased region" description="Basic and acidic residues" evidence="1">
    <location>
        <begin position="149"/>
        <end position="182"/>
    </location>
</feature>
<keyword evidence="2" id="KW-0472">Membrane</keyword>
<sequence length="291" mass="33240">MLTVFMFLFLLLSISAIVALVVGLIKPERVIRWGATRTRRRVLLITVPTILVSFIFASYFASKSITPEEKLAMDKKREEQQIAKEQEKKKKAEEKKIQQENEKKEKEENERKQKEAKEKKAQEEAEVKVKKEAEEQQKQAELEKKKQEQQEKKAQEEAEAKVKKETEEQQKLAQIEKEKEQPKTPATPNGTTADVNVGSYSKDAIKTTLNRLNDNINSWKTMNGGKLNAHDVVAINSDLKFVLEHVQDLESDIGSNSQIEQFKRAINAHINAFEQGSVNNISKLLIQANAL</sequence>
<dbReference type="AlphaFoldDB" id="A0A1S9TC69"/>